<feature type="region of interest" description="Disordered" evidence="1">
    <location>
        <begin position="27"/>
        <end position="69"/>
    </location>
</feature>
<evidence type="ECO:0000313" key="2">
    <source>
        <dbReference type="EMBL" id="PWW12153.1"/>
    </source>
</evidence>
<dbReference type="Proteomes" id="UP000246964">
    <property type="component" value="Unassembled WGS sequence"/>
</dbReference>
<organism evidence="2 3">
    <name type="scientific">Pseudidiomarina maritima</name>
    <dbReference type="NCBI Taxonomy" id="519453"/>
    <lineage>
        <taxon>Bacteria</taxon>
        <taxon>Pseudomonadati</taxon>
        <taxon>Pseudomonadota</taxon>
        <taxon>Gammaproteobacteria</taxon>
        <taxon>Alteromonadales</taxon>
        <taxon>Idiomarinaceae</taxon>
        <taxon>Pseudidiomarina</taxon>
    </lineage>
</organism>
<keyword evidence="3" id="KW-1185">Reference proteome</keyword>
<sequence length="223" mass="24648">MKLRWLVITGLVAVGGYWYIADPLSQPKPSHTDERVDENNQPHSNSARAPSVTPIISPEKPPTAPYTEPKVSEEAVPTSVPFEQLTEAQQMAYLIEQLDQPGGLSGEAASNALSLRAFNDFIDQLSIASEITSNFEYDFRDSFNQHLDQHPEFVPTALECNRNVCAGVIEYPAHLAQATEEFTWGMISATPRPVAVVSSKVSIDGRNEIRFVLNYETATIKAK</sequence>
<name>A0A317Q6V4_9GAMM</name>
<dbReference type="EMBL" id="QGTT01000009">
    <property type="protein sequence ID" value="PWW12153.1"/>
    <property type="molecule type" value="Genomic_DNA"/>
</dbReference>
<feature type="compositionally biased region" description="Basic and acidic residues" evidence="1">
    <location>
        <begin position="30"/>
        <end position="40"/>
    </location>
</feature>
<reference evidence="2 3" key="1">
    <citation type="submission" date="2018-05" db="EMBL/GenBank/DDBJ databases">
        <title>Freshwater and sediment microbial communities from various areas in North America, analyzing microbe dynamics in response to fracking.</title>
        <authorList>
            <person name="Lamendella R."/>
        </authorList>
    </citation>
    <scope>NUCLEOTIDE SEQUENCE [LARGE SCALE GENOMIC DNA]</scope>
    <source>
        <strain evidence="2 3">125B1</strain>
    </source>
</reference>
<dbReference type="RefSeq" id="WP_110076143.1">
    <property type="nucleotide sequence ID" value="NZ_QGTT01000009.1"/>
</dbReference>
<accession>A0A317Q6V4</accession>
<protein>
    <submittedName>
        <fullName evidence="2">Uncharacterized protein</fullName>
    </submittedName>
</protein>
<proteinExistence type="predicted"/>
<gene>
    <name evidence="2" type="ORF">DET45_10948</name>
</gene>
<dbReference type="AlphaFoldDB" id="A0A317Q6V4"/>
<evidence type="ECO:0000313" key="3">
    <source>
        <dbReference type="Proteomes" id="UP000246964"/>
    </source>
</evidence>
<evidence type="ECO:0000256" key="1">
    <source>
        <dbReference type="SAM" id="MobiDB-lite"/>
    </source>
</evidence>
<comment type="caution">
    <text evidence="2">The sequence shown here is derived from an EMBL/GenBank/DDBJ whole genome shotgun (WGS) entry which is preliminary data.</text>
</comment>